<dbReference type="CDD" id="cd00175">
    <property type="entry name" value="SNc"/>
    <property type="match status" value="1"/>
</dbReference>
<dbReference type="InterPro" id="IPR002071">
    <property type="entry name" value="Thermonucl_AS"/>
</dbReference>
<evidence type="ECO:0000256" key="3">
    <source>
        <dbReference type="ARBA" id="ARBA00022801"/>
    </source>
</evidence>
<organism evidence="5 6">
    <name type="scientific">Bacillus swezeyi</name>
    <dbReference type="NCBI Taxonomy" id="1925020"/>
    <lineage>
        <taxon>Bacteria</taxon>
        <taxon>Bacillati</taxon>
        <taxon>Bacillota</taxon>
        <taxon>Bacilli</taxon>
        <taxon>Bacillales</taxon>
        <taxon>Bacillaceae</taxon>
        <taxon>Bacillus</taxon>
    </lineage>
</organism>
<dbReference type="GO" id="GO:0004519">
    <property type="term" value="F:endonuclease activity"/>
    <property type="evidence" value="ECO:0007669"/>
    <property type="project" value="UniProtKB-KW"/>
</dbReference>
<dbReference type="GO" id="GO:0003676">
    <property type="term" value="F:nucleic acid binding"/>
    <property type="evidence" value="ECO:0007669"/>
    <property type="project" value="InterPro"/>
</dbReference>
<name>A0A5M8RIK8_9BACI</name>
<dbReference type="Gene3D" id="2.40.50.90">
    <property type="match status" value="1"/>
</dbReference>
<keyword evidence="3" id="KW-0378">Hydrolase</keyword>
<dbReference type="InterPro" id="IPR016071">
    <property type="entry name" value="Staphylococal_nuclease_OB-fold"/>
</dbReference>
<proteinExistence type="predicted"/>
<dbReference type="RefSeq" id="WP_150149936.1">
    <property type="nucleotide sequence ID" value="NZ_QSND01000007.1"/>
</dbReference>
<feature type="domain" description="TNase-like" evidence="4">
    <location>
        <begin position="42"/>
        <end position="174"/>
    </location>
</feature>
<protein>
    <recommendedName>
        <fullName evidence="4">TNase-like domain-containing protein</fullName>
    </recommendedName>
</protein>
<comment type="caution">
    <text evidence="5">The sequence shown here is derived from an EMBL/GenBank/DDBJ whole genome shotgun (WGS) entry which is preliminary data.</text>
</comment>
<keyword evidence="2" id="KW-0255">Endonuclease</keyword>
<evidence type="ECO:0000259" key="4">
    <source>
        <dbReference type="PROSITE" id="PS50830"/>
    </source>
</evidence>
<sequence>MRRFKQCILVLIIILIAPGCEAIKKEVHENTGSRGANHNSAHVIDAHVIHVIDGDTIQVRLANKTEKIRMILVDTPETKHPTKPVQPFGIEAANYTTEQLEGKDVKIELGTKDRDSYNRILAYVYLNSGEMFNKLLIKKGFARVAIFPPNTKYVDEFLKIEEEAKSKKVGIWSVDGYVIKKGFNNQIADDSRRCTSIGKNSSC</sequence>
<dbReference type="Pfam" id="PF00565">
    <property type="entry name" value="SNase"/>
    <property type="match status" value="1"/>
</dbReference>
<keyword evidence="1" id="KW-0540">Nuclease</keyword>
<accession>A0A5M8RIK8</accession>
<dbReference type="InterPro" id="IPR035437">
    <property type="entry name" value="SNase_OB-fold_sf"/>
</dbReference>
<dbReference type="PROSITE" id="PS01123">
    <property type="entry name" value="TNASE_1"/>
    <property type="match status" value="1"/>
</dbReference>
<dbReference type="AlphaFoldDB" id="A0A5M8RIK8"/>
<evidence type="ECO:0000256" key="1">
    <source>
        <dbReference type="ARBA" id="ARBA00022722"/>
    </source>
</evidence>
<evidence type="ECO:0000313" key="6">
    <source>
        <dbReference type="Proteomes" id="UP000324326"/>
    </source>
</evidence>
<dbReference type="PANTHER" id="PTHR12302">
    <property type="entry name" value="EBNA2 BINDING PROTEIN P100"/>
    <property type="match status" value="1"/>
</dbReference>
<evidence type="ECO:0000313" key="5">
    <source>
        <dbReference type="EMBL" id="KAA6446903.1"/>
    </source>
</evidence>
<evidence type="ECO:0000256" key="2">
    <source>
        <dbReference type="ARBA" id="ARBA00022759"/>
    </source>
</evidence>
<reference evidence="5 6" key="1">
    <citation type="submission" date="2018-08" db="EMBL/GenBank/DDBJ databases">
        <title>Bacillus phenotypic plasticity.</title>
        <authorList>
            <person name="Hurtado E."/>
        </authorList>
    </citation>
    <scope>NUCLEOTIDE SEQUENCE [LARGE SCALE GENOMIC DNA]</scope>
    <source>
        <strain evidence="5 6">427</strain>
    </source>
</reference>
<dbReference type="SUPFAM" id="SSF50199">
    <property type="entry name" value="Staphylococcal nuclease"/>
    <property type="match status" value="1"/>
</dbReference>
<dbReference type="PANTHER" id="PTHR12302:SF3">
    <property type="entry name" value="SERINE_THREONINE-PROTEIN KINASE 31"/>
    <property type="match status" value="1"/>
</dbReference>
<dbReference type="SMART" id="SM00318">
    <property type="entry name" value="SNc"/>
    <property type="match status" value="1"/>
</dbReference>
<dbReference type="PROSITE" id="PS50830">
    <property type="entry name" value="TNASE_3"/>
    <property type="match status" value="1"/>
</dbReference>
<dbReference type="EMBL" id="QSND01000007">
    <property type="protein sequence ID" value="KAA6446903.1"/>
    <property type="molecule type" value="Genomic_DNA"/>
</dbReference>
<dbReference type="Proteomes" id="UP000324326">
    <property type="component" value="Unassembled WGS sequence"/>
</dbReference>
<gene>
    <name evidence="5" type="ORF">DX927_22890</name>
</gene>
<dbReference type="GO" id="GO:0016787">
    <property type="term" value="F:hydrolase activity"/>
    <property type="evidence" value="ECO:0007669"/>
    <property type="project" value="UniProtKB-KW"/>
</dbReference>